<evidence type="ECO:0000313" key="1">
    <source>
        <dbReference type="EMBL" id="DAD48492.1"/>
    </source>
</evidence>
<dbReference type="Proteomes" id="UP000607653">
    <property type="component" value="Unassembled WGS sequence"/>
</dbReference>
<organism evidence="1 2">
    <name type="scientific">Nelumbo nucifera</name>
    <name type="common">Sacred lotus</name>
    <dbReference type="NCBI Taxonomy" id="4432"/>
    <lineage>
        <taxon>Eukaryota</taxon>
        <taxon>Viridiplantae</taxon>
        <taxon>Streptophyta</taxon>
        <taxon>Embryophyta</taxon>
        <taxon>Tracheophyta</taxon>
        <taxon>Spermatophyta</taxon>
        <taxon>Magnoliopsida</taxon>
        <taxon>Proteales</taxon>
        <taxon>Nelumbonaceae</taxon>
        <taxon>Nelumbo</taxon>
    </lineage>
</organism>
<gene>
    <name evidence="1" type="ORF">HUJ06_018429</name>
</gene>
<comment type="caution">
    <text evidence="1">The sequence shown here is derived from an EMBL/GenBank/DDBJ whole genome shotgun (WGS) entry which is preliminary data.</text>
</comment>
<proteinExistence type="predicted"/>
<evidence type="ECO:0000313" key="2">
    <source>
        <dbReference type="Proteomes" id="UP000607653"/>
    </source>
</evidence>
<dbReference type="EMBL" id="DUZY01000008">
    <property type="protein sequence ID" value="DAD48492.1"/>
    <property type="molecule type" value="Genomic_DNA"/>
</dbReference>
<name>A0A822ZTB5_NELNU</name>
<protein>
    <submittedName>
        <fullName evidence="1">Uncharacterized protein</fullName>
    </submittedName>
</protein>
<sequence length="26" mass="3166">MTGMLDRWMYRLLESFTKSSSRSILR</sequence>
<keyword evidence="2" id="KW-1185">Reference proteome</keyword>
<reference evidence="1 2" key="1">
    <citation type="journal article" date="2020" name="Mol. Biol. Evol.">
        <title>Distinct Expression and Methylation Patterns for Genes with Different Fates following a Single Whole-Genome Duplication in Flowering Plants.</title>
        <authorList>
            <person name="Shi T."/>
            <person name="Rahmani R.S."/>
            <person name="Gugger P.F."/>
            <person name="Wang M."/>
            <person name="Li H."/>
            <person name="Zhang Y."/>
            <person name="Li Z."/>
            <person name="Wang Q."/>
            <person name="Van de Peer Y."/>
            <person name="Marchal K."/>
            <person name="Chen J."/>
        </authorList>
    </citation>
    <scope>NUCLEOTIDE SEQUENCE [LARGE SCALE GENOMIC DNA]</scope>
    <source>
        <tissue evidence="1">Leaf</tissue>
    </source>
</reference>
<dbReference type="AlphaFoldDB" id="A0A822ZTB5"/>
<accession>A0A822ZTB5</accession>